<dbReference type="Pfam" id="PF17137">
    <property type="entry name" value="DUF5110"/>
    <property type="match status" value="1"/>
</dbReference>
<dbReference type="InterPro" id="IPR033403">
    <property type="entry name" value="DUF5110"/>
</dbReference>
<proteinExistence type="inferred from homology"/>
<evidence type="ECO:0000259" key="7">
    <source>
        <dbReference type="Pfam" id="PF17137"/>
    </source>
</evidence>
<feature type="domain" description="Glycoside hydrolase family 31 N-terminal" evidence="6">
    <location>
        <begin position="32"/>
        <end position="224"/>
    </location>
</feature>
<evidence type="ECO:0000256" key="4">
    <source>
        <dbReference type="RuleBase" id="RU361185"/>
    </source>
</evidence>
<comment type="similarity">
    <text evidence="1 4">Belongs to the glycosyl hydrolase 31 family.</text>
</comment>
<dbReference type="Gene3D" id="2.60.40.1180">
    <property type="entry name" value="Golgi alpha-mannosidase II"/>
    <property type="match status" value="2"/>
</dbReference>
<evidence type="ECO:0000259" key="6">
    <source>
        <dbReference type="Pfam" id="PF13802"/>
    </source>
</evidence>
<dbReference type="InterPro" id="IPR011013">
    <property type="entry name" value="Gal_mutarotase_sf_dom"/>
</dbReference>
<organism evidence="9 10">
    <name type="scientific">Pedococcus aerophilus</name>
    <dbReference type="NCBI Taxonomy" id="436356"/>
    <lineage>
        <taxon>Bacteria</taxon>
        <taxon>Bacillati</taxon>
        <taxon>Actinomycetota</taxon>
        <taxon>Actinomycetes</taxon>
        <taxon>Micrococcales</taxon>
        <taxon>Intrasporangiaceae</taxon>
        <taxon>Pedococcus</taxon>
    </lineage>
</organism>
<dbReference type="RefSeq" id="WP_344189821.1">
    <property type="nucleotide sequence ID" value="NZ_BAAARN010000001.1"/>
</dbReference>
<dbReference type="Gene3D" id="2.60.40.1760">
    <property type="entry name" value="glycosyl hydrolase (family 31)"/>
    <property type="match status" value="1"/>
</dbReference>
<evidence type="ECO:0000256" key="3">
    <source>
        <dbReference type="ARBA" id="ARBA00023295"/>
    </source>
</evidence>
<protein>
    <submittedName>
        <fullName evidence="9">Glycoside hydrolase family 31 protein</fullName>
    </submittedName>
</protein>
<feature type="domain" description="Glycoside hydrolase family 31 TIM barrel" evidence="5">
    <location>
        <begin position="267"/>
        <end position="587"/>
    </location>
</feature>
<dbReference type="SUPFAM" id="SSF51445">
    <property type="entry name" value="(Trans)glycosidases"/>
    <property type="match status" value="1"/>
</dbReference>
<dbReference type="EMBL" id="BAAARN010000001">
    <property type="protein sequence ID" value="GAA2731239.1"/>
    <property type="molecule type" value="Genomic_DNA"/>
</dbReference>
<evidence type="ECO:0000313" key="9">
    <source>
        <dbReference type="EMBL" id="GAA2731239.1"/>
    </source>
</evidence>
<evidence type="ECO:0000256" key="1">
    <source>
        <dbReference type="ARBA" id="ARBA00007806"/>
    </source>
</evidence>
<dbReference type="InterPro" id="IPR013780">
    <property type="entry name" value="Glyco_hydro_b"/>
</dbReference>
<dbReference type="Pfam" id="PF01055">
    <property type="entry name" value="Glyco_hydro_31_2nd"/>
    <property type="match status" value="1"/>
</dbReference>
<dbReference type="GO" id="GO:0016787">
    <property type="term" value="F:hydrolase activity"/>
    <property type="evidence" value="ECO:0007669"/>
    <property type="project" value="UniProtKB-KW"/>
</dbReference>
<evidence type="ECO:0000259" key="8">
    <source>
        <dbReference type="Pfam" id="PF21365"/>
    </source>
</evidence>
<dbReference type="SUPFAM" id="SSF74650">
    <property type="entry name" value="Galactose mutarotase-like"/>
    <property type="match status" value="1"/>
</dbReference>
<comment type="caution">
    <text evidence="9">The sequence shown here is derived from an EMBL/GenBank/DDBJ whole genome shotgun (WGS) entry which is preliminary data.</text>
</comment>
<accession>A0ABN3UEJ2</accession>
<dbReference type="CDD" id="cd06604">
    <property type="entry name" value="GH31_glucosidase_II_MalA"/>
    <property type="match status" value="1"/>
</dbReference>
<name>A0ABN3UEJ2_9MICO</name>
<feature type="domain" description="Glycosyl hydrolase family 31 C-terminal" evidence="8">
    <location>
        <begin position="595"/>
        <end position="681"/>
    </location>
</feature>
<dbReference type="Pfam" id="PF13802">
    <property type="entry name" value="Gal_mutarotas_2"/>
    <property type="match status" value="1"/>
</dbReference>
<dbReference type="PROSITE" id="PS00129">
    <property type="entry name" value="GLYCOSYL_HYDROL_F31_1"/>
    <property type="match status" value="1"/>
</dbReference>
<keyword evidence="10" id="KW-1185">Reference proteome</keyword>
<dbReference type="PANTHER" id="PTHR22762">
    <property type="entry name" value="ALPHA-GLUCOSIDASE"/>
    <property type="match status" value="1"/>
</dbReference>
<dbReference type="CDD" id="cd14752">
    <property type="entry name" value="GH31_N"/>
    <property type="match status" value="1"/>
</dbReference>
<keyword evidence="2 4" id="KW-0378">Hydrolase</keyword>
<dbReference type="InterPro" id="IPR017853">
    <property type="entry name" value="GH"/>
</dbReference>
<evidence type="ECO:0000259" key="5">
    <source>
        <dbReference type="Pfam" id="PF01055"/>
    </source>
</evidence>
<dbReference type="Gene3D" id="3.20.20.80">
    <property type="entry name" value="Glycosidases"/>
    <property type="match status" value="2"/>
</dbReference>
<dbReference type="PANTHER" id="PTHR22762:SF166">
    <property type="entry name" value="ALPHA-GLUCOSIDASE"/>
    <property type="match status" value="1"/>
</dbReference>
<feature type="domain" description="DUF5110" evidence="7">
    <location>
        <begin position="699"/>
        <end position="770"/>
    </location>
</feature>
<evidence type="ECO:0000313" key="10">
    <source>
        <dbReference type="Proteomes" id="UP001501326"/>
    </source>
</evidence>
<sequence length="809" mass="90176">MLQTDHFIRFEKVGTVTGTDRGLLAEVESEQLRVDLVSDDVVRVKMSRGGVFDESPTFAVCVDPMAGPVEFALARDEERVTLTTSAMVVSLWLAPFRLDVHRTDGSAVVETAADEQGRYWAYATLNDTFTVRRRCRQEDAVFGLGEKSGRHNRKGRDFTMWNTDVLSPDAAGEFTAGKAEGDPRGDRTSVEFDPFYVTIPFFYHQTYPAGSMAASFMDNGYRGEYEFSAHDEYRVTFRGGQWTEYIFAGPDMPQILTRYTALTGRTQLPPLWSLGYHQCRWFDYTEDAVEALGRRHRDDEIPCDALWLDIDYMDGYRVFTWDTEKFPDAPGMLERLSDQGFKVITIIDPGVKWDPGYAVFDEGVERDVFCRTAGGDTYIGQVWPGNTAFPDFVTEEAREWWGGLNAKHVQSGIAGIWNDMNEPATGSIAPDGMRFGRGEFAHERYRNQYALLMAMGTTQGLQDAMPELRTFILSRAGFAGIQRYAANWMGDNLSRWDHLWLSIAMGSGFGVSGQAFVGADVGGFAGSSDPELFTRWMQYGVLTPFCRNHSMIGNVDQYAWAFGPVVEDIVRDAIRLRYRLMPYIYSAFVRASLTGEPVQRPMVFDHQYDGTVRDIDDQYLFGTDLLVAPVTEAGTTSRQVHLPDGDWYDWHSAELHRGRSFVVASTPMDRIPVYARGGAVIPMWETAPASTDGFHPDAIELHVFVPHSDGAHTSRLVEDDGLTTASVDGAAWRTTFTLTRSGSQVTVAAQVEGDGYPQFRREVFHLVVHGAQPTAVDLGDVSVAPGPQAGGATFVLPVAAEDFTATFHV</sequence>
<evidence type="ECO:0000256" key="2">
    <source>
        <dbReference type="ARBA" id="ARBA00022801"/>
    </source>
</evidence>
<keyword evidence="3 4" id="KW-0326">Glycosidase</keyword>
<dbReference type="SUPFAM" id="SSF51011">
    <property type="entry name" value="Glycosyl hydrolase domain"/>
    <property type="match status" value="1"/>
</dbReference>
<reference evidence="9 10" key="1">
    <citation type="journal article" date="2019" name="Int. J. Syst. Evol. Microbiol.">
        <title>The Global Catalogue of Microorganisms (GCM) 10K type strain sequencing project: providing services to taxonomists for standard genome sequencing and annotation.</title>
        <authorList>
            <consortium name="The Broad Institute Genomics Platform"/>
            <consortium name="The Broad Institute Genome Sequencing Center for Infectious Disease"/>
            <person name="Wu L."/>
            <person name="Ma J."/>
        </authorList>
    </citation>
    <scope>NUCLEOTIDE SEQUENCE [LARGE SCALE GENOMIC DNA]</scope>
    <source>
        <strain evidence="9 10">JCM 16378</strain>
    </source>
</reference>
<dbReference type="InterPro" id="IPR030458">
    <property type="entry name" value="Glyco_hydro_31_AS"/>
</dbReference>
<dbReference type="InterPro" id="IPR000322">
    <property type="entry name" value="Glyco_hydro_31_TIM"/>
</dbReference>
<dbReference type="Proteomes" id="UP001501326">
    <property type="component" value="Unassembled WGS sequence"/>
</dbReference>
<dbReference type="InterPro" id="IPR048395">
    <property type="entry name" value="Glyco_hydro_31_C"/>
</dbReference>
<dbReference type="InterPro" id="IPR025887">
    <property type="entry name" value="Glyco_hydro_31_N_dom"/>
</dbReference>
<dbReference type="Pfam" id="PF21365">
    <property type="entry name" value="Glyco_hydro_31_3rd"/>
    <property type="match status" value="1"/>
</dbReference>
<gene>
    <name evidence="9" type="ORF">GCM10009867_04360</name>
</gene>